<dbReference type="EMBL" id="LRGB01002907">
    <property type="protein sequence ID" value="KZS05534.1"/>
    <property type="molecule type" value="Genomic_DNA"/>
</dbReference>
<reference evidence="2" key="1">
    <citation type="submission" date="2015-10" db="EMBL/GenBank/DDBJ databases">
        <title>EvidentialGene: Evidence-directed Construction of Complete mRNA Transcriptomes without Genomes.</title>
        <authorList>
            <person name="Gilbert D.G."/>
        </authorList>
    </citation>
    <scope>NUCLEOTIDE SEQUENCE</scope>
</reference>
<dbReference type="EMBL" id="GDIQ01000333">
    <property type="protein sequence ID" value="JAN94404.1"/>
    <property type="molecule type" value="Transcribed_RNA"/>
</dbReference>
<organism evidence="2">
    <name type="scientific">Daphnia magna</name>
    <dbReference type="NCBI Taxonomy" id="35525"/>
    <lineage>
        <taxon>Eukaryota</taxon>
        <taxon>Metazoa</taxon>
        <taxon>Ecdysozoa</taxon>
        <taxon>Arthropoda</taxon>
        <taxon>Crustacea</taxon>
        <taxon>Branchiopoda</taxon>
        <taxon>Diplostraca</taxon>
        <taxon>Cladocera</taxon>
        <taxon>Anomopoda</taxon>
        <taxon>Daphniidae</taxon>
        <taxon>Daphnia</taxon>
    </lineage>
</organism>
<feature type="chain" id="PRO_5013463444" evidence="1">
    <location>
        <begin position="25"/>
        <end position="350"/>
    </location>
</feature>
<accession>A0A0P6J326</accession>
<proteinExistence type="predicted"/>
<protein>
    <submittedName>
        <fullName evidence="2">Uncharacterized protein</fullName>
    </submittedName>
</protein>
<evidence type="ECO:0000256" key="1">
    <source>
        <dbReference type="SAM" id="SignalP"/>
    </source>
</evidence>
<evidence type="ECO:0000313" key="3">
    <source>
        <dbReference type="EMBL" id="KZS05534.1"/>
    </source>
</evidence>
<name>A0A0P6J326_9CRUS</name>
<evidence type="ECO:0000313" key="4">
    <source>
        <dbReference type="Proteomes" id="UP000076858"/>
    </source>
</evidence>
<gene>
    <name evidence="3" type="ORF">APZ42_031256</name>
</gene>
<evidence type="ECO:0000313" key="2">
    <source>
        <dbReference type="EMBL" id="JAN94404.1"/>
    </source>
</evidence>
<dbReference type="AlphaFoldDB" id="A0A0P6J326"/>
<keyword evidence="4" id="KW-1185">Reference proteome</keyword>
<feature type="signal peptide" evidence="1">
    <location>
        <begin position="1"/>
        <end position="24"/>
    </location>
</feature>
<reference evidence="3 4" key="2">
    <citation type="submission" date="2016-03" db="EMBL/GenBank/DDBJ databases">
        <title>EvidentialGene: Evidence-directed Construction of Genes on Genomes.</title>
        <authorList>
            <person name="Gilbert D.G."/>
            <person name="Choi J.-H."/>
            <person name="Mockaitis K."/>
            <person name="Colbourne J."/>
            <person name="Pfrender M."/>
        </authorList>
    </citation>
    <scope>NUCLEOTIDE SEQUENCE [LARGE SCALE GENOMIC DNA]</scope>
    <source>
        <strain evidence="3 4">Xinb3</strain>
        <tissue evidence="3">Complete organism</tissue>
    </source>
</reference>
<dbReference type="Proteomes" id="UP000076858">
    <property type="component" value="Unassembled WGS sequence"/>
</dbReference>
<dbReference type="OrthoDB" id="6387623at2759"/>
<sequence length="350" mass="41048">MIVMALNVICLLVVLWVIWKLFFSEPTEQDDKSQHSKKQPQRKRTIPTITDMEYNLGKPLVRVWLPDENNEYGHVSLQTNKYYMSFWPQGQKNGKKGNIEKFCGAPACIIFHPDFDCHEEGERFPNHKLPVPIAQCSDMDRLYERFLAYNGIDKEEVNLEKGCEIRNRNPEELENTRIEKNLGETRYTFVPKLQYKNEEPFYSKGQSCVSFVYHMIEWSKYSDSKKVKIEFFGKLFEFLDKVEASFPVVVPKREVYVQVWMHTVDGRIVQGVERMLENQLTGELENLNPCINRRQTVKTKPVTLSYEVPAYVEQNNSTGLGFGSIWKVPDFMNSLFSMNQTNREQVYQFA</sequence>
<keyword evidence="1" id="KW-0732">Signal</keyword>